<organism evidence="2 3">
    <name type="scientific">Polarella glacialis</name>
    <name type="common">Dinoflagellate</name>
    <dbReference type="NCBI Taxonomy" id="89957"/>
    <lineage>
        <taxon>Eukaryota</taxon>
        <taxon>Sar</taxon>
        <taxon>Alveolata</taxon>
        <taxon>Dinophyceae</taxon>
        <taxon>Suessiales</taxon>
        <taxon>Suessiaceae</taxon>
        <taxon>Polarella</taxon>
    </lineage>
</organism>
<gene>
    <name evidence="2" type="ORF">PGLA1383_LOCUS10612</name>
</gene>
<name>A0A813E2T6_POLGL</name>
<sequence>MGMECAAGEGMCYRPCGTYLHVTECPSLYCQWNTGSESCIPKAPDVPTYYWTATTIGATPMQQGKEVVDGTSPSVFPMSLAEFRLGAEGFRIQGILLENITKIEHLFLDLDKDIDGDLSPAEFGNLPKILNELTAAVTSERMKQETVMMSASERRLQGTKVSPEVCNARRPKQYYCSFDVSCKLDCVECGWKSATDRAFSTCVQPSADVCNADGGKVYCATDELCHPPGDCSTCVDRPLVDFSQHTCLALWWDPEPLPQWTNWVCRFRNKVGMPCRNDQDCIYGMRRCLTEQCMPFQPYNANQTCFTDLDCPHLGYYCPSDPTGGQNPYWVQYCRAQRSDGMTCKEDRECGPDMLCNTGEPQPRCRTLFSLDIGTPAAFDVFCQSGWRDVNSKCAPAARSKQVGRTCDDDSDCATTDETGRSGRCTCKDWWDADDSKFCAPVSGDYARHQEAQRNFLWFRATNCGSFWTEDECLRIFGNQASTLKLTVECETQKLSGGPYMPPADCGIDDPERFVDKCKQLAMIR</sequence>
<dbReference type="GO" id="GO:0005509">
    <property type="term" value="F:calcium ion binding"/>
    <property type="evidence" value="ECO:0007669"/>
    <property type="project" value="InterPro"/>
</dbReference>
<evidence type="ECO:0000259" key="1">
    <source>
        <dbReference type="PROSITE" id="PS50222"/>
    </source>
</evidence>
<dbReference type="OrthoDB" id="409849at2759"/>
<proteinExistence type="predicted"/>
<dbReference type="PROSITE" id="PS50222">
    <property type="entry name" value="EF_HAND_2"/>
    <property type="match status" value="1"/>
</dbReference>
<reference evidence="2" key="1">
    <citation type="submission" date="2021-02" db="EMBL/GenBank/DDBJ databases">
        <authorList>
            <person name="Dougan E. K."/>
            <person name="Rhodes N."/>
            <person name="Thang M."/>
            <person name="Chan C."/>
        </authorList>
    </citation>
    <scope>NUCLEOTIDE SEQUENCE</scope>
</reference>
<protein>
    <recommendedName>
        <fullName evidence="1">EF-hand domain-containing protein</fullName>
    </recommendedName>
</protein>
<comment type="caution">
    <text evidence="2">The sequence shown here is derived from an EMBL/GenBank/DDBJ whole genome shotgun (WGS) entry which is preliminary data.</text>
</comment>
<evidence type="ECO:0000313" key="2">
    <source>
        <dbReference type="EMBL" id="CAE8591952.1"/>
    </source>
</evidence>
<evidence type="ECO:0000313" key="3">
    <source>
        <dbReference type="Proteomes" id="UP000654075"/>
    </source>
</evidence>
<feature type="domain" description="EF-hand" evidence="1">
    <location>
        <begin position="98"/>
        <end position="133"/>
    </location>
</feature>
<dbReference type="AlphaFoldDB" id="A0A813E2T6"/>
<keyword evidence="3" id="KW-1185">Reference proteome</keyword>
<dbReference type="EMBL" id="CAJNNV010005347">
    <property type="protein sequence ID" value="CAE8591952.1"/>
    <property type="molecule type" value="Genomic_DNA"/>
</dbReference>
<accession>A0A813E2T6</accession>
<dbReference type="InterPro" id="IPR002048">
    <property type="entry name" value="EF_hand_dom"/>
</dbReference>
<dbReference type="Proteomes" id="UP000654075">
    <property type="component" value="Unassembled WGS sequence"/>
</dbReference>